<dbReference type="PROSITE" id="PS50109">
    <property type="entry name" value="HIS_KIN"/>
    <property type="match status" value="1"/>
</dbReference>
<evidence type="ECO:0000256" key="4">
    <source>
        <dbReference type="ARBA" id="ARBA00022679"/>
    </source>
</evidence>
<dbReference type="InterPro" id="IPR008207">
    <property type="entry name" value="Sig_transdc_His_kin_Hpt_dom"/>
</dbReference>
<evidence type="ECO:0000259" key="8">
    <source>
        <dbReference type="PROSITE" id="PS50109"/>
    </source>
</evidence>
<keyword evidence="3 7" id="KW-0597">Phosphoprotein</keyword>
<dbReference type="PANTHER" id="PTHR43395:SF1">
    <property type="entry name" value="CHEMOTAXIS PROTEIN CHEA"/>
    <property type="match status" value="1"/>
</dbReference>
<dbReference type="Pfam" id="PF01627">
    <property type="entry name" value="Hpt"/>
    <property type="match status" value="1"/>
</dbReference>
<dbReference type="PRINTS" id="PR00344">
    <property type="entry name" value="BCTRLSENSOR"/>
</dbReference>
<name>A0AAV3X490_9CYAN</name>
<feature type="domain" description="Histidine kinase" evidence="8">
    <location>
        <begin position="350"/>
        <end position="585"/>
    </location>
</feature>
<dbReference type="GO" id="GO:0006935">
    <property type="term" value="P:chemotaxis"/>
    <property type="evidence" value="ECO:0007669"/>
    <property type="project" value="InterPro"/>
</dbReference>
<keyword evidence="4" id="KW-0808">Transferase</keyword>
<dbReference type="EC" id="2.7.13.3" evidence="2"/>
<comment type="caution">
    <text evidence="10">The sequence shown here is derived from an EMBL/GenBank/DDBJ whole genome shotgun (WGS) entry which is preliminary data.</text>
</comment>
<evidence type="ECO:0000256" key="2">
    <source>
        <dbReference type="ARBA" id="ARBA00012438"/>
    </source>
</evidence>
<evidence type="ECO:0000313" key="11">
    <source>
        <dbReference type="Proteomes" id="UP001050975"/>
    </source>
</evidence>
<proteinExistence type="predicted"/>
<reference evidence="10" key="1">
    <citation type="submission" date="2019-10" db="EMBL/GenBank/DDBJ databases">
        <title>Draft genome sequece of Microseira wollei NIES-4236.</title>
        <authorList>
            <person name="Yamaguchi H."/>
            <person name="Suzuki S."/>
            <person name="Kawachi M."/>
        </authorList>
    </citation>
    <scope>NUCLEOTIDE SEQUENCE</scope>
    <source>
        <strain evidence="10">NIES-4236</strain>
    </source>
</reference>
<dbReference type="Gene3D" id="3.30.565.10">
    <property type="entry name" value="Histidine kinase-like ATPase, C-terminal domain"/>
    <property type="match status" value="1"/>
</dbReference>
<dbReference type="InterPro" id="IPR036890">
    <property type="entry name" value="HATPase_C_sf"/>
</dbReference>
<dbReference type="InterPro" id="IPR005467">
    <property type="entry name" value="His_kinase_dom"/>
</dbReference>
<keyword evidence="6" id="KW-0902">Two-component regulatory system</keyword>
<dbReference type="InterPro" id="IPR002545">
    <property type="entry name" value="CheW-lke_dom"/>
</dbReference>
<accession>A0AAV3X490</accession>
<comment type="catalytic activity">
    <reaction evidence="1">
        <text>ATP + protein L-histidine = ADP + protein N-phospho-L-histidine.</text>
        <dbReference type="EC" id="2.7.13.3"/>
    </reaction>
</comment>
<dbReference type="EMBL" id="BLAY01000007">
    <property type="protein sequence ID" value="GET36036.1"/>
    <property type="molecule type" value="Genomic_DNA"/>
</dbReference>
<feature type="domain" description="HPt" evidence="9">
    <location>
        <begin position="6"/>
        <end position="102"/>
    </location>
</feature>
<dbReference type="SUPFAM" id="SSF47226">
    <property type="entry name" value="Histidine-containing phosphotransfer domain, HPT domain"/>
    <property type="match status" value="1"/>
</dbReference>
<dbReference type="Pfam" id="PF02518">
    <property type="entry name" value="HATPase_c"/>
    <property type="match status" value="1"/>
</dbReference>
<dbReference type="RefSeq" id="WP_226575090.1">
    <property type="nucleotide sequence ID" value="NZ_BLAY01000007.1"/>
</dbReference>
<dbReference type="Gene3D" id="1.20.120.160">
    <property type="entry name" value="HPT domain"/>
    <property type="match status" value="1"/>
</dbReference>
<dbReference type="PROSITE" id="PS50894">
    <property type="entry name" value="HPT"/>
    <property type="match status" value="1"/>
</dbReference>
<dbReference type="InterPro" id="IPR051315">
    <property type="entry name" value="Bact_Chemotaxis_CheA"/>
</dbReference>
<sequence length="746" mass="83647">MMPKLDIDDENYNFYCLLQCLESGILTLRQEHSINKIHSLMRIAHSIKGGAACVGLTGIQTLAHQLENIFKVLYQENIEVDQELEELLLQAYDSLRSPLLAQIQTGQCDTDAHHEKLKQICDQIEANLGANLAEETESKEVETDEDIAQVLFAEDVARGLECWEMLLSNPQMPELVEKLKIQAEVFASIGQFLNLPAFVAIAQTTISALQINPQQVKTIGKLAAKDFRAIQTAVLGGSRSPNIKPCSELVNLAKFETQNANNVKQDVPPEVEREEREQNPKLGVRVDLERWELLNNLVGDLVTQESSFILQQQQQKEIVETISQRLNRLNKLTRKYLSRGAAKHRQLPIALSHTVAEEIAQLQAALQDITLAQQQVQQIIKKRQQTLKQLQTNLLHARMLPIGNLLNRFSRMVRDLAVKNHKQINLQLVGMNTLIDKAILEKLYDPLIHLVRNAVDHGIETPSVRQANGKSATGTITIRAYHRGNYTYIELQDDGQGIDEEKIVRRAIALNWLSSYQAETLPKNRLYEYLFAPGFSTAAKVSELSGRGFGLEVVRLQVNALKGDISVISCRGKGTKFTLRLPFTLTITKLLVFGVDANILAIPVDSLVAIAAVTEPQIITDREQQYYSYQGQIVPVYSHFLPSAYSYPCTPPEKNQYKGSCPWQEYGKFFLLLISGKNKIIALKIDRILIEQDLAIKPFGDAIAPPPYLYGCTILGNGNLVPVIDGTELAGWLQQHKPMPNHPISN</sequence>
<keyword evidence="11" id="KW-1185">Reference proteome</keyword>
<protein>
    <recommendedName>
        <fullName evidence="2">histidine kinase</fullName>
        <ecNumber evidence="2">2.7.13.3</ecNumber>
    </recommendedName>
</protein>
<organism evidence="10 11">
    <name type="scientific">Microseira wollei NIES-4236</name>
    <dbReference type="NCBI Taxonomy" id="2530354"/>
    <lineage>
        <taxon>Bacteria</taxon>
        <taxon>Bacillati</taxon>
        <taxon>Cyanobacteriota</taxon>
        <taxon>Cyanophyceae</taxon>
        <taxon>Oscillatoriophycideae</taxon>
        <taxon>Aerosakkonematales</taxon>
        <taxon>Aerosakkonemataceae</taxon>
        <taxon>Microseira</taxon>
    </lineage>
</organism>
<dbReference type="SMART" id="SM00073">
    <property type="entry name" value="HPT"/>
    <property type="match status" value="1"/>
</dbReference>
<gene>
    <name evidence="10" type="ORF">MiSe_07840</name>
</gene>
<evidence type="ECO:0000313" key="10">
    <source>
        <dbReference type="EMBL" id="GET36036.1"/>
    </source>
</evidence>
<evidence type="ECO:0000256" key="5">
    <source>
        <dbReference type="ARBA" id="ARBA00022777"/>
    </source>
</evidence>
<dbReference type="SUPFAM" id="SSF50341">
    <property type="entry name" value="CheW-like"/>
    <property type="match status" value="1"/>
</dbReference>
<dbReference type="GO" id="GO:0004673">
    <property type="term" value="F:protein histidine kinase activity"/>
    <property type="evidence" value="ECO:0007669"/>
    <property type="project" value="UniProtKB-EC"/>
</dbReference>
<evidence type="ECO:0000259" key="9">
    <source>
        <dbReference type="PROSITE" id="PS50894"/>
    </source>
</evidence>
<dbReference type="Proteomes" id="UP001050975">
    <property type="component" value="Unassembled WGS sequence"/>
</dbReference>
<dbReference type="SMART" id="SM00387">
    <property type="entry name" value="HATPase_c"/>
    <property type="match status" value="1"/>
</dbReference>
<dbReference type="Pfam" id="PF01584">
    <property type="entry name" value="CheW"/>
    <property type="match status" value="1"/>
</dbReference>
<dbReference type="CDD" id="cd16916">
    <property type="entry name" value="HATPase_CheA-like"/>
    <property type="match status" value="1"/>
</dbReference>
<dbReference type="SUPFAM" id="SSF55874">
    <property type="entry name" value="ATPase domain of HSP90 chaperone/DNA topoisomerase II/histidine kinase"/>
    <property type="match status" value="1"/>
</dbReference>
<dbReference type="GO" id="GO:0000160">
    <property type="term" value="P:phosphorelay signal transduction system"/>
    <property type="evidence" value="ECO:0007669"/>
    <property type="project" value="UniProtKB-KW"/>
</dbReference>
<evidence type="ECO:0000256" key="1">
    <source>
        <dbReference type="ARBA" id="ARBA00000085"/>
    </source>
</evidence>
<dbReference type="SMART" id="SM00260">
    <property type="entry name" value="CheW"/>
    <property type="match status" value="1"/>
</dbReference>
<dbReference type="CDD" id="cd00088">
    <property type="entry name" value="HPT"/>
    <property type="match status" value="1"/>
</dbReference>
<keyword evidence="5" id="KW-0418">Kinase</keyword>
<dbReference type="AlphaFoldDB" id="A0AAV3X490"/>
<dbReference type="InterPro" id="IPR003594">
    <property type="entry name" value="HATPase_dom"/>
</dbReference>
<evidence type="ECO:0000256" key="6">
    <source>
        <dbReference type="ARBA" id="ARBA00023012"/>
    </source>
</evidence>
<evidence type="ECO:0000256" key="3">
    <source>
        <dbReference type="ARBA" id="ARBA00022553"/>
    </source>
</evidence>
<dbReference type="InterPro" id="IPR036061">
    <property type="entry name" value="CheW-like_dom_sf"/>
</dbReference>
<feature type="modified residue" description="Phosphohistidine" evidence="7">
    <location>
        <position position="45"/>
    </location>
</feature>
<dbReference type="FunFam" id="3.30.565.10:FF:000016">
    <property type="entry name" value="Chemotaxis protein CheA, putative"/>
    <property type="match status" value="1"/>
</dbReference>
<dbReference type="Gene3D" id="2.30.30.40">
    <property type="entry name" value="SH3 Domains"/>
    <property type="match status" value="1"/>
</dbReference>
<evidence type="ECO:0000256" key="7">
    <source>
        <dbReference type="PROSITE-ProRule" id="PRU00110"/>
    </source>
</evidence>
<dbReference type="PANTHER" id="PTHR43395">
    <property type="entry name" value="SENSOR HISTIDINE KINASE CHEA"/>
    <property type="match status" value="1"/>
</dbReference>
<dbReference type="InterPro" id="IPR036641">
    <property type="entry name" value="HPT_dom_sf"/>
</dbReference>
<dbReference type="InterPro" id="IPR004358">
    <property type="entry name" value="Sig_transdc_His_kin-like_C"/>
</dbReference>